<keyword evidence="1" id="KW-0812">Transmembrane</keyword>
<reference evidence="2" key="1">
    <citation type="submission" date="2021-01" db="EMBL/GenBank/DDBJ databases">
        <authorList>
            <person name="Corre E."/>
            <person name="Pelletier E."/>
            <person name="Niang G."/>
            <person name="Scheremetjew M."/>
            <person name="Finn R."/>
            <person name="Kale V."/>
            <person name="Holt S."/>
            <person name="Cochrane G."/>
            <person name="Meng A."/>
            <person name="Brown T."/>
            <person name="Cohen L."/>
        </authorList>
    </citation>
    <scope>NUCLEOTIDE SEQUENCE</scope>
    <source>
        <strain evidence="2">OF101</strain>
    </source>
</reference>
<dbReference type="AlphaFoldDB" id="A0A7S1M3H6"/>
<keyword evidence="1" id="KW-1133">Transmembrane helix</keyword>
<evidence type="ECO:0000313" key="2">
    <source>
        <dbReference type="EMBL" id="CAD9118891.1"/>
    </source>
</evidence>
<keyword evidence="1" id="KW-0472">Membrane</keyword>
<proteinExistence type="predicted"/>
<sequence length="425" mass="48390">MNKELCKGVLLDTTYQVRHQVLCNFRDLIKSGFQQDPNVPRTVCKYIERVVDMLWQDIEDEIERDIEFALMKQKAGADKEGPTAHWSLSGYLRFRALVLYHYLPNDKSIWGKMKDPIYLMIFLSMLTPVTLFHFVICSALLIMILYPGPPDEFQLLNFIMIFKGLQFFSSGVLKCVKSSMVEYACYSADKEHLLRCVNAWGPPSTTPLDLMLDYMGTVVLTWSAAMMLKRSKRNATKAMRRGSEEPSGDLGGRRAGGRLWSLLRYDLWCFGISVVVLLLLTGFLCESWYPPLLIFDPQFSANIFWCSIFWSLSTFPFLPLNVQWLFVAFSRSVPTGYNHKGACVAFEIAWEGQPSKYSFKGIAKRVKNGVTAAKNIATRKKTQPDKKDQTGYLAINGSVNEPPSGSMVADFVPAPDQVMLVWDRY</sequence>
<gene>
    <name evidence="2" type="ORF">ACAT0790_LOCUS16224</name>
</gene>
<organism evidence="2">
    <name type="scientific">Alexandrium catenella</name>
    <name type="common">Red tide dinoflagellate</name>
    <name type="synonym">Gonyaulax catenella</name>
    <dbReference type="NCBI Taxonomy" id="2925"/>
    <lineage>
        <taxon>Eukaryota</taxon>
        <taxon>Sar</taxon>
        <taxon>Alveolata</taxon>
        <taxon>Dinophyceae</taxon>
        <taxon>Gonyaulacales</taxon>
        <taxon>Pyrocystaceae</taxon>
        <taxon>Alexandrium</taxon>
    </lineage>
</organism>
<evidence type="ECO:0000256" key="1">
    <source>
        <dbReference type="SAM" id="Phobius"/>
    </source>
</evidence>
<feature type="transmembrane region" description="Helical" evidence="1">
    <location>
        <begin position="210"/>
        <end position="228"/>
    </location>
</feature>
<feature type="transmembrane region" description="Helical" evidence="1">
    <location>
        <begin position="267"/>
        <end position="289"/>
    </location>
</feature>
<dbReference type="PANTHER" id="PTHR40849">
    <property type="entry name" value="C2 CALCIUM-DEPENDENT MEMBRANE TARGETING"/>
    <property type="match status" value="1"/>
</dbReference>
<dbReference type="EMBL" id="HBGE01026964">
    <property type="protein sequence ID" value="CAD9118891.1"/>
    <property type="molecule type" value="Transcribed_RNA"/>
</dbReference>
<feature type="transmembrane region" description="Helical" evidence="1">
    <location>
        <begin position="117"/>
        <end position="146"/>
    </location>
</feature>
<accession>A0A7S1M3H6</accession>
<feature type="transmembrane region" description="Helical" evidence="1">
    <location>
        <begin position="301"/>
        <end position="322"/>
    </location>
</feature>
<protein>
    <submittedName>
        <fullName evidence="2">Uncharacterized protein</fullName>
    </submittedName>
</protein>
<dbReference type="PANTHER" id="PTHR40849:SF2">
    <property type="entry name" value="RGS DOMAIN-CONTAINING PROTEIN"/>
    <property type="match status" value="1"/>
</dbReference>
<name>A0A7S1M3H6_ALECA</name>